<dbReference type="InterPro" id="IPR010848">
    <property type="entry name" value="DUF1465"/>
</dbReference>
<organism evidence="1 2">
    <name type="scientific">Tistlia consotensis USBA 355</name>
    <dbReference type="NCBI Taxonomy" id="560819"/>
    <lineage>
        <taxon>Bacteria</taxon>
        <taxon>Pseudomonadati</taxon>
        <taxon>Pseudomonadota</taxon>
        <taxon>Alphaproteobacteria</taxon>
        <taxon>Rhodospirillales</taxon>
        <taxon>Rhodovibrionaceae</taxon>
        <taxon>Tistlia</taxon>
    </lineage>
</organism>
<dbReference type="Proteomes" id="UP000192917">
    <property type="component" value="Unassembled WGS sequence"/>
</dbReference>
<reference evidence="1 2" key="1">
    <citation type="submission" date="2017-04" db="EMBL/GenBank/DDBJ databases">
        <authorList>
            <person name="Afonso C.L."/>
            <person name="Miller P.J."/>
            <person name="Scott M.A."/>
            <person name="Spackman E."/>
            <person name="Goraichik I."/>
            <person name="Dimitrov K.M."/>
            <person name="Suarez D.L."/>
            <person name="Swayne D.E."/>
        </authorList>
    </citation>
    <scope>NUCLEOTIDE SEQUENCE [LARGE SCALE GENOMIC DNA]</scope>
    <source>
        <strain evidence="1 2">USBA 355</strain>
    </source>
</reference>
<dbReference type="RefSeq" id="WP_218822870.1">
    <property type="nucleotide sequence ID" value="NZ_FWZX01000011.1"/>
</dbReference>
<name>A0A1Y6C304_9PROT</name>
<dbReference type="EMBL" id="FWZX01000011">
    <property type="protein sequence ID" value="SMF33079.1"/>
    <property type="molecule type" value="Genomic_DNA"/>
</dbReference>
<protein>
    <submittedName>
        <fullName evidence="1">Regulator of CtrA degradation</fullName>
    </submittedName>
</protein>
<sequence>MPAAEPAISFLDGTYREALALTREARDYVLHQERRDKAGLPPDQQLVASCESLRLTARLTQVVSWLLVQKAVQAGELNREEAAAPELRLSGREVCAVTEPAGAIEMPNRLAELLERSHALYSRVERLDALLDQRA</sequence>
<dbReference type="STRING" id="560819.SAMN05428998_11194"/>
<gene>
    <name evidence="1" type="ORF">SAMN05428998_11194</name>
</gene>
<proteinExistence type="predicted"/>
<keyword evidence="2" id="KW-1185">Reference proteome</keyword>
<dbReference type="InterPro" id="IPR038301">
    <property type="entry name" value="AraC-like_sf"/>
</dbReference>
<evidence type="ECO:0000313" key="2">
    <source>
        <dbReference type="Proteomes" id="UP000192917"/>
    </source>
</evidence>
<accession>A0A1Y6C304</accession>
<dbReference type="AlphaFoldDB" id="A0A1Y6C304"/>
<dbReference type="Pfam" id="PF07323">
    <property type="entry name" value="DUF1465"/>
    <property type="match status" value="1"/>
</dbReference>
<evidence type="ECO:0000313" key="1">
    <source>
        <dbReference type="EMBL" id="SMF33079.1"/>
    </source>
</evidence>
<dbReference type="Gene3D" id="1.10.8.930">
    <property type="entry name" value="Protein of unknown function DUF1465"/>
    <property type="match status" value="1"/>
</dbReference>